<dbReference type="AlphaFoldDB" id="A0A4R6BSQ7"/>
<dbReference type="PANTHER" id="PTHR43527:SF2">
    <property type="entry name" value="4-DIPHOSPHOCYTIDYL-2-C-METHYL-D-ERYTHRITOL KINASE, CHLOROPLASTIC"/>
    <property type="match status" value="1"/>
</dbReference>
<accession>A0A4R6BSQ7</accession>
<dbReference type="GO" id="GO:0005524">
    <property type="term" value="F:ATP binding"/>
    <property type="evidence" value="ECO:0007669"/>
    <property type="project" value="UniProtKB-UniRule"/>
</dbReference>
<dbReference type="PIRSF" id="PIRSF010376">
    <property type="entry name" value="IspE"/>
    <property type="match status" value="1"/>
</dbReference>
<dbReference type="GO" id="GO:0016114">
    <property type="term" value="P:terpenoid biosynthetic process"/>
    <property type="evidence" value="ECO:0007669"/>
    <property type="project" value="UniProtKB-UniRule"/>
</dbReference>
<evidence type="ECO:0000256" key="6">
    <source>
        <dbReference type="ARBA" id="ARBA00022777"/>
    </source>
</evidence>
<evidence type="ECO:0000259" key="11">
    <source>
        <dbReference type="Pfam" id="PF08544"/>
    </source>
</evidence>
<feature type="domain" description="GHMP kinase N-terminal" evidence="10">
    <location>
        <begin position="65"/>
        <end position="143"/>
    </location>
</feature>
<evidence type="ECO:0000256" key="9">
    <source>
        <dbReference type="HAMAP-Rule" id="MF_00061"/>
    </source>
</evidence>
<evidence type="ECO:0000313" key="13">
    <source>
        <dbReference type="Proteomes" id="UP000294802"/>
    </source>
</evidence>
<comment type="catalytic activity">
    <reaction evidence="9">
        <text>4-CDP-2-C-methyl-D-erythritol + ATP = 4-CDP-2-C-methyl-D-erythritol 2-phosphate + ADP + H(+)</text>
        <dbReference type="Rhea" id="RHEA:18437"/>
        <dbReference type="ChEBI" id="CHEBI:15378"/>
        <dbReference type="ChEBI" id="CHEBI:30616"/>
        <dbReference type="ChEBI" id="CHEBI:57823"/>
        <dbReference type="ChEBI" id="CHEBI:57919"/>
        <dbReference type="ChEBI" id="CHEBI:456216"/>
        <dbReference type="EC" id="2.7.1.148"/>
    </reaction>
</comment>
<evidence type="ECO:0000256" key="8">
    <source>
        <dbReference type="ARBA" id="ARBA00032554"/>
    </source>
</evidence>
<dbReference type="SUPFAM" id="SSF55060">
    <property type="entry name" value="GHMP Kinase, C-terminal domain"/>
    <property type="match status" value="1"/>
</dbReference>
<comment type="function">
    <text evidence="9">Catalyzes the phosphorylation of the position 2 hydroxy group of 4-diphosphocytidyl-2C-methyl-D-erythritol.</text>
</comment>
<keyword evidence="13" id="KW-1185">Reference proteome</keyword>
<name>A0A4R6BSQ7_9STAP</name>
<feature type="binding site" evidence="9">
    <location>
        <begin position="93"/>
        <end position="103"/>
    </location>
    <ligand>
        <name>ATP</name>
        <dbReference type="ChEBI" id="CHEBI:30616"/>
    </ligand>
</feature>
<keyword evidence="4 9" id="KW-0808">Transferase</keyword>
<dbReference type="SUPFAM" id="SSF54211">
    <property type="entry name" value="Ribosomal protein S5 domain 2-like"/>
    <property type="match status" value="1"/>
</dbReference>
<dbReference type="Gene3D" id="3.30.230.10">
    <property type="match status" value="1"/>
</dbReference>
<dbReference type="NCBIfam" id="TIGR00154">
    <property type="entry name" value="ispE"/>
    <property type="match status" value="1"/>
</dbReference>
<dbReference type="PANTHER" id="PTHR43527">
    <property type="entry name" value="4-DIPHOSPHOCYTIDYL-2-C-METHYL-D-ERYTHRITOL KINASE, CHLOROPLASTIC"/>
    <property type="match status" value="1"/>
</dbReference>
<dbReference type="OrthoDB" id="9809438at2"/>
<dbReference type="GO" id="GO:0050515">
    <property type="term" value="F:4-(cytidine 5'-diphospho)-2-C-methyl-D-erythritol kinase activity"/>
    <property type="evidence" value="ECO:0007669"/>
    <property type="project" value="UniProtKB-UniRule"/>
</dbReference>
<comment type="similarity">
    <text evidence="1 9">Belongs to the GHMP kinase family. IspE subfamily.</text>
</comment>
<gene>
    <name evidence="9" type="primary">ispE</name>
    <name evidence="12" type="ORF">ERX29_09260</name>
</gene>
<feature type="active site" evidence="9">
    <location>
        <position position="9"/>
    </location>
</feature>
<sequence>MIYENAPAKINLTLDTLYKRDDGYHEVEMIMTTVDLNDRLSFEKRKDKKIVLRIEHRYVPNDHRNLAYKAAKLMMDRYNLQQGVTITLDKSIPIAAGLAGGSSDAAAAFRGMNRLFNLNLSLETLSELAAEIGSDISFCIYGKTALCKGRGEQLTHLPKPPASWVVLAKPDISVSTADVYGALKLDDDDTEVPTNQCITAIETSNYHLLVNSLGNDLEKVTIEMHPVIKTLKETMIKGGADAALMSGSGPTVYGLMSRERQAKSVVNALKGCCKEVYMVRLLG</sequence>
<evidence type="ECO:0000256" key="7">
    <source>
        <dbReference type="ARBA" id="ARBA00022840"/>
    </source>
</evidence>
<reference evidence="12 13" key="1">
    <citation type="submission" date="2019-01" db="EMBL/GenBank/DDBJ databases">
        <title>Draft genome sequences of the type strains of six Macrococcus species.</title>
        <authorList>
            <person name="Mazhar S."/>
            <person name="Altermann E."/>
            <person name="Hill C."/>
            <person name="Mcauliffe O."/>
        </authorList>
    </citation>
    <scope>NUCLEOTIDE SEQUENCE [LARGE SCALE GENOMIC DNA]</scope>
    <source>
        <strain evidence="12 13">CCM4815</strain>
    </source>
</reference>
<dbReference type="InterPro" id="IPR014721">
    <property type="entry name" value="Ribsml_uS5_D2-typ_fold_subgr"/>
</dbReference>
<dbReference type="GO" id="GO:0019288">
    <property type="term" value="P:isopentenyl diphosphate biosynthetic process, methylerythritol 4-phosphate pathway"/>
    <property type="evidence" value="ECO:0007669"/>
    <property type="project" value="UniProtKB-UniRule"/>
</dbReference>
<dbReference type="EC" id="2.7.1.148" evidence="2 9"/>
<dbReference type="FunFam" id="3.30.230.10:FF:000029">
    <property type="entry name" value="4-diphosphocytidyl-2-C-methyl-D-erythritol kinase"/>
    <property type="match status" value="1"/>
</dbReference>
<evidence type="ECO:0000256" key="5">
    <source>
        <dbReference type="ARBA" id="ARBA00022741"/>
    </source>
</evidence>
<dbReference type="Pfam" id="PF08544">
    <property type="entry name" value="GHMP_kinases_C"/>
    <property type="match status" value="1"/>
</dbReference>
<dbReference type="InterPro" id="IPR013750">
    <property type="entry name" value="GHMP_kinase_C_dom"/>
</dbReference>
<evidence type="ECO:0000256" key="3">
    <source>
        <dbReference type="ARBA" id="ARBA00017473"/>
    </source>
</evidence>
<dbReference type="InterPro" id="IPR004424">
    <property type="entry name" value="IspE"/>
</dbReference>
<dbReference type="Pfam" id="PF00288">
    <property type="entry name" value="GHMP_kinases_N"/>
    <property type="match status" value="1"/>
</dbReference>
<keyword evidence="5 9" id="KW-0547">Nucleotide-binding</keyword>
<dbReference type="UniPathway" id="UPA00056">
    <property type="reaction ID" value="UER00094"/>
</dbReference>
<feature type="active site" evidence="9">
    <location>
        <position position="135"/>
    </location>
</feature>
<keyword evidence="7 9" id="KW-0067">ATP-binding</keyword>
<dbReference type="InterPro" id="IPR036554">
    <property type="entry name" value="GHMP_kinase_C_sf"/>
</dbReference>
<dbReference type="Gene3D" id="3.30.70.890">
    <property type="entry name" value="GHMP kinase, C-terminal domain"/>
    <property type="match status" value="1"/>
</dbReference>
<dbReference type="Proteomes" id="UP000294802">
    <property type="component" value="Unassembled WGS sequence"/>
</dbReference>
<organism evidence="12 13">
    <name type="scientific">Macrococcus lamae</name>
    <dbReference type="NCBI Taxonomy" id="198484"/>
    <lineage>
        <taxon>Bacteria</taxon>
        <taxon>Bacillati</taxon>
        <taxon>Bacillota</taxon>
        <taxon>Bacilli</taxon>
        <taxon>Bacillales</taxon>
        <taxon>Staphylococcaceae</taxon>
        <taxon>Macrococcus</taxon>
    </lineage>
</organism>
<dbReference type="HAMAP" id="MF_00061">
    <property type="entry name" value="IspE"/>
    <property type="match status" value="1"/>
</dbReference>
<evidence type="ECO:0000256" key="2">
    <source>
        <dbReference type="ARBA" id="ARBA00012052"/>
    </source>
</evidence>
<comment type="caution">
    <text evidence="12">The sequence shown here is derived from an EMBL/GenBank/DDBJ whole genome shotgun (WGS) entry which is preliminary data.</text>
</comment>
<dbReference type="FunFam" id="3.30.70.890:FF:000006">
    <property type="entry name" value="4-diphosphocytidyl-2-C-methyl-D-erythritol kinase"/>
    <property type="match status" value="1"/>
</dbReference>
<dbReference type="InterPro" id="IPR006204">
    <property type="entry name" value="GHMP_kinase_N_dom"/>
</dbReference>
<comment type="pathway">
    <text evidence="9">Isoprenoid biosynthesis; isopentenyl diphosphate biosynthesis via DXP pathway; isopentenyl diphosphate from 1-deoxy-D-xylulose 5-phosphate: step 3/6.</text>
</comment>
<dbReference type="EMBL" id="SCWB01000016">
    <property type="protein sequence ID" value="TDM07220.1"/>
    <property type="molecule type" value="Genomic_DNA"/>
</dbReference>
<dbReference type="RefSeq" id="WP_133444404.1">
    <property type="nucleotide sequence ID" value="NZ_SCWB01000016.1"/>
</dbReference>
<feature type="domain" description="GHMP kinase C-terminal" evidence="11">
    <location>
        <begin position="205"/>
        <end position="271"/>
    </location>
</feature>
<dbReference type="NCBIfam" id="NF011202">
    <property type="entry name" value="PRK14608.1"/>
    <property type="match status" value="1"/>
</dbReference>
<keyword evidence="6 9" id="KW-0418">Kinase</keyword>
<evidence type="ECO:0000259" key="10">
    <source>
        <dbReference type="Pfam" id="PF00288"/>
    </source>
</evidence>
<proteinExistence type="inferred from homology"/>
<evidence type="ECO:0000256" key="1">
    <source>
        <dbReference type="ARBA" id="ARBA00009684"/>
    </source>
</evidence>
<keyword evidence="9" id="KW-0414">Isoprene biosynthesis</keyword>
<evidence type="ECO:0000256" key="4">
    <source>
        <dbReference type="ARBA" id="ARBA00022679"/>
    </source>
</evidence>
<protein>
    <recommendedName>
        <fullName evidence="3 9">4-diphosphocytidyl-2-C-methyl-D-erythritol kinase</fullName>
        <shortName evidence="9">CMK</shortName>
        <ecNumber evidence="2 9">2.7.1.148</ecNumber>
    </recommendedName>
    <alternativeName>
        <fullName evidence="8 9">4-(cytidine-5'-diphospho)-2-C-methyl-D-erythritol kinase</fullName>
    </alternativeName>
</protein>
<dbReference type="InterPro" id="IPR020568">
    <property type="entry name" value="Ribosomal_Su5_D2-typ_SF"/>
</dbReference>
<evidence type="ECO:0000313" key="12">
    <source>
        <dbReference type="EMBL" id="TDM07220.1"/>
    </source>
</evidence>